<feature type="active site" evidence="6">
    <location>
        <position position="248"/>
    </location>
</feature>
<sequence length="468" mass="54210">MWYIIFGIVTVISLYGLWLLFKKAGKQGWESIIPFYREYVMAQLTARPTWWVFLLLVPIVNIFIFYGLYFDLLKSFGKRRFWETAAAVLVPFIVLPMWGRDPLVKYLGPSNTEEFKKKYPYKKTAAREWADAIIFATIAASLIRGFLIEAYMIPTGSMERSLLVGDFLFVSKLNYGPRIPMTPLAFPFAHHTMPITGGKAYSEIIHIPYKRLPGFQEIKRYDVIVFNLPTEADAPYNRPVDKRENYIKRCIGIPGDVVEMKSGKLFVNGENGFDSPDVQHGYFVYTDGTGLNKQRLIDKRYEFNESFVEPYLLHITAEEEKDVASWGNVKRIIPYEVSGSAFPHEHPYNWDFHNFGPLNVPKSGDVVTLDSLTLPIYTRIITVYEGNTLEKKADGIYINGLKTETYTVKMNYYWMMGDNRDNSLDSREFGFVPEDHIVGKALFTWLSWDKDGTFLSKIRWNRIFRGIE</sequence>
<feature type="active site" evidence="6">
    <location>
        <position position="157"/>
    </location>
</feature>
<organism evidence="9 10">
    <name type="scientific">Sphingobacterium hungaricum</name>
    <dbReference type="NCBI Taxonomy" id="2082723"/>
    <lineage>
        <taxon>Bacteria</taxon>
        <taxon>Pseudomonadati</taxon>
        <taxon>Bacteroidota</taxon>
        <taxon>Sphingobacteriia</taxon>
        <taxon>Sphingobacteriales</taxon>
        <taxon>Sphingobacteriaceae</taxon>
        <taxon>Sphingobacterium</taxon>
    </lineage>
</organism>
<dbReference type="CDD" id="cd06530">
    <property type="entry name" value="S26_SPase_I"/>
    <property type="match status" value="2"/>
</dbReference>
<dbReference type="GO" id="GO:0004252">
    <property type="term" value="F:serine-type endopeptidase activity"/>
    <property type="evidence" value="ECO:0007669"/>
    <property type="project" value="InterPro"/>
</dbReference>
<evidence type="ECO:0000256" key="4">
    <source>
        <dbReference type="ARBA" id="ARBA00019232"/>
    </source>
</evidence>
<dbReference type="GO" id="GO:0009003">
    <property type="term" value="F:signal peptidase activity"/>
    <property type="evidence" value="ECO:0007669"/>
    <property type="project" value="UniProtKB-EC"/>
</dbReference>
<dbReference type="PANTHER" id="PTHR43390">
    <property type="entry name" value="SIGNAL PEPTIDASE I"/>
    <property type="match status" value="1"/>
</dbReference>
<dbReference type="EC" id="3.4.21.89" evidence="3 7"/>
<evidence type="ECO:0000313" key="10">
    <source>
        <dbReference type="Proteomes" id="UP000616201"/>
    </source>
</evidence>
<dbReference type="RefSeq" id="WP_196934077.1">
    <property type="nucleotide sequence ID" value="NZ_MU158697.1"/>
</dbReference>
<evidence type="ECO:0000256" key="6">
    <source>
        <dbReference type="PIRSR" id="PIRSR600223-1"/>
    </source>
</evidence>
<feature type="domain" description="Peptidase S26" evidence="8">
    <location>
        <begin position="405"/>
        <end position="445"/>
    </location>
</feature>
<dbReference type="InterPro" id="IPR043739">
    <property type="entry name" value="DUF5684"/>
</dbReference>
<comment type="subcellular location">
    <subcellularLocation>
        <location evidence="7">Membrane</location>
        <topology evidence="7">Single-pass type II membrane protein</topology>
    </subcellularLocation>
</comment>
<comment type="similarity">
    <text evidence="2 7">Belongs to the peptidase S26 family.</text>
</comment>
<evidence type="ECO:0000256" key="3">
    <source>
        <dbReference type="ARBA" id="ARBA00013208"/>
    </source>
</evidence>
<dbReference type="NCBIfam" id="TIGR02227">
    <property type="entry name" value="sigpep_I_bact"/>
    <property type="match status" value="2"/>
</dbReference>
<feature type="domain" description="Peptidase S26" evidence="8">
    <location>
        <begin position="127"/>
        <end position="271"/>
    </location>
</feature>
<dbReference type="EMBL" id="PRDK01000005">
    <property type="protein sequence ID" value="MBE8713930.1"/>
    <property type="molecule type" value="Genomic_DNA"/>
</dbReference>
<dbReference type="SUPFAM" id="SSF51306">
    <property type="entry name" value="LexA/Signal peptidase"/>
    <property type="match status" value="1"/>
</dbReference>
<dbReference type="PRINTS" id="PR00727">
    <property type="entry name" value="LEADERPTASE"/>
</dbReference>
<comment type="caution">
    <text evidence="9">The sequence shown here is derived from an EMBL/GenBank/DDBJ whole genome shotgun (WGS) entry which is preliminary data.</text>
</comment>
<comment type="catalytic activity">
    <reaction evidence="1 7">
        <text>Cleavage of hydrophobic, N-terminal signal or leader sequences from secreted and periplasmic proteins.</text>
        <dbReference type="EC" id="3.4.21.89"/>
    </reaction>
</comment>
<dbReference type="Pfam" id="PF18936">
    <property type="entry name" value="DUF5684"/>
    <property type="match status" value="1"/>
</dbReference>
<name>A0A928UYV5_9SPHI</name>
<feature type="transmembrane region" description="Helical" evidence="7">
    <location>
        <begin position="50"/>
        <end position="69"/>
    </location>
</feature>
<feature type="transmembrane region" description="Helical" evidence="7">
    <location>
        <begin position="132"/>
        <end position="153"/>
    </location>
</feature>
<protein>
    <recommendedName>
        <fullName evidence="4 7">Signal peptidase I</fullName>
        <ecNumber evidence="3 7">3.4.21.89</ecNumber>
    </recommendedName>
</protein>
<dbReference type="InterPro" id="IPR019533">
    <property type="entry name" value="Peptidase_S26"/>
</dbReference>
<keyword evidence="5 7" id="KW-0378">Hydrolase</keyword>
<evidence type="ECO:0000256" key="2">
    <source>
        <dbReference type="ARBA" id="ARBA00009370"/>
    </source>
</evidence>
<dbReference type="InterPro" id="IPR036286">
    <property type="entry name" value="LexA/Signal_pep-like_sf"/>
</dbReference>
<proteinExistence type="inferred from homology"/>
<dbReference type="PROSITE" id="PS00761">
    <property type="entry name" value="SPASE_I_3"/>
    <property type="match status" value="1"/>
</dbReference>
<gene>
    <name evidence="9" type="ORF">C4F49_09585</name>
</gene>
<reference evidence="9" key="1">
    <citation type="submission" date="2018-02" db="EMBL/GenBank/DDBJ databases">
        <authorList>
            <person name="Vasarhelyi B.M."/>
            <person name="Deshmukh S."/>
            <person name="Balint B."/>
            <person name="Kukolya J."/>
        </authorList>
    </citation>
    <scope>NUCLEOTIDE SEQUENCE</scope>
    <source>
        <strain evidence="9">KB22</strain>
    </source>
</reference>
<keyword evidence="10" id="KW-1185">Reference proteome</keyword>
<evidence type="ECO:0000256" key="1">
    <source>
        <dbReference type="ARBA" id="ARBA00000677"/>
    </source>
</evidence>
<feature type="transmembrane region" description="Helical" evidence="7">
    <location>
        <begin position="5"/>
        <end position="21"/>
    </location>
</feature>
<keyword evidence="7" id="KW-0472">Membrane</keyword>
<dbReference type="PANTHER" id="PTHR43390:SF1">
    <property type="entry name" value="CHLOROPLAST PROCESSING PEPTIDASE"/>
    <property type="match status" value="1"/>
</dbReference>
<keyword evidence="7" id="KW-0812">Transmembrane</keyword>
<evidence type="ECO:0000256" key="7">
    <source>
        <dbReference type="RuleBase" id="RU362042"/>
    </source>
</evidence>
<dbReference type="AlphaFoldDB" id="A0A928UYV5"/>
<evidence type="ECO:0000259" key="8">
    <source>
        <dbReference type="Pfam" id="PF10502"/>
    </source>
</evidence>
<dbReference type="GO" id="GO:0006465">
    <property type="term" value="P:signal peptide processing"/>
    <property type="evidence" value="ECO:0007669"/>
    <property type="project" value="InterPro"/>
</dbReference>
<comment type="caution">
    <text evidence="7">Lacks conserved residue(s) required for the propagation of feature annotation.</text>
</comment>
<dbReference type="GO" id="GO:0016020">
    <property type="term" value="C:membrane"/>
    <property type="evidence" value="ECO:0007669"/>
    <property type="project" value="UniProtKB-SubCell"/>
</dbReference>
<accession>A0A928UYV5</accession>
<keyword evidence="7" id="KW-0645">Protease</keyword>
<dbReference type="InterPro" id="IPR019758">
    <property type="entry name" value="Pept_S26A_signal_pept_1_CS"/>
</dbReference>
<evidence type="ECO:0000313" key="9">
    <source>
        <dbReference type="EMBL" id="MBE8713930.1"/>
    </source>
</evidence>
<dbReference type="Gene3D" id="2.10.109.10">
    <property type="entry name" value="Umud Fragment, subunit A"/>
    <property type="match status" value="2"/>
</dbReference>
<dbReference type="Pfam" id="PF10502">
    <property type="entry name" value="Peptidase_S26"/>
    <property type="match status" value="2"/>
</dbReference>
<evidence type="ECO:0000256" key="5">
    <source>
        <dbReference type="ARBA" id="ARBA00022801"/>
    </source>
</evidence>
<dbReference type="InterPro" id="IPR000223">
    <property type="entry name" value="Pept_S26A_signal_pept_1"/>
</dbReference>
<dbReference type="Proteomes" id="UP000616201">
    <property type="component" value="Unassembled WGS sequence"/>
</dbReference>
<keyword evidence="7" id="KW-1133">Transmembrane helix</keyword>